<gene>
    <name evidence="3" type="ORF">S06H3_05950</name>
</gene>
<organism evidence="3">
    <name type="scientific">marine sediment metagenome</name>
    <dbReference type="NCBI Taxonomy" id="412755"/>
    <lineage>
        <taxon>unclassified sequences</taxon>
        <taxon>metagenomes</taxon>
        <taxon>ecological metagenomes</taxon>
    </lineage>
</organism>
<dbReference type="Pfam" id="PF00346">
    <property type="entry name" value="Complex1_49kDa"/>
    <property type="match status" value="1"/>
</dbReference>
<dbReference type="PANTHER" id="PTHR43485:SF1">
    <property type="entry name" value="FORMATE HYDROGENLYASE SUBUNIT 5-RELATED"/>
    <property type="match status" value="1"/>
</dbReference>
<dbReference type="GO" id="GO:0016651">
    <property type="term" value="F:oxidoreductase activity, acting on NAD(P)H"/>
    <property type="evidence" value="ECO:0007669"/>
    <property type="project" value="InterPro"/>
</dbReference>
<dbReference type="InterPro" id="IPR029014">
    <property type="entry name" value="NiFe-Hase_large"/>
</dbReference>
<name>X1KAD1_9ZZZZ</name>
<evidence type="ECO:0000313" key="3">
    <source>
        <dbReference type="EMBL" id="GAH90590.1"/>
    </source>
</evidence>
<protein>
    <recommendedName>
        <fullName evidence="2">NADH-quinone oxidoreductase subunit D domain-containing protein</fullName>
    </recommendedName>
</protein>
<feature type="non-terminal residue" evidence="3">
    <location>
        <position position="378"/>
    </location>
</feature>
<reference evidence="3" key="1">
    <citation type="journal article" date="2014" name="Front. Microbiol.">
        <title>High frequency of phylogenetically diverse reductive dehalogenase-homologous genes in deep subseafloor sedimentary metagenomes.</title>
        <authorList>
            <person name="Kawai M."/>
            <person name="Futagami T."/>
            <person name="Toyoda A."/>
            <person name="Takaki Y."/>
            <person name="Nishi S."/>
            <person name="Hori S."/>
            <person name="Arai W."/>
            <person name="Tsubouchi T."/>
            <person name="Morono Y."/>
            <person name="Uchiyama I."/>
            <person name="Ito T."/>
            <person name="Fujiyama A."/>
            <person name="Inagaki F."/>
            <person name="Takami H."/>
        </authorList>
    </citation>
    <scope>NUCLEOTIDE SEQUENCE</scope>
    <source>
        <strain evidence="3">Expedition CK06-06</strain>
    </source>
</reference>
<dbReference type="SUPFAM" id="SSF56762">
    <property type="entry name" value="HydB/Nqo4-like"/>
    <property type="match status" value="1"/>
</dbReference>
<dbReference type="GO" id="GO:0051287">
    <property type="term" value="F:NAD binding"/>
    <property type="evidence" value="ECO:0007669"/>
    <property type="project" value="InterPro"/>
</dbReference>
<dbReference type="InterPro" id="IPR001135">
    <property type="entry name" value="NADH_Q_OxRdtase_suD"/>
</dbReference>
<accession>X1KAD1</accession>
<dbReference type="Pfam" id="PF00374">
    <property type="entry name" value="NiFeSe_Hases"/>
    <property type="match status" value="1"/>
</dbReference>
<proteinExistence type="predicted"/>
<comment type="caution">
    <text evidence="3">The sequence shown here is derived from an EMBL/GenBank/DDBJ whole genome shotgun (WGS) entry which is preliminary data.</text>
</comment>
<dbReference type="EMBL" id="BARV01002257">
    <property type="protein sequence ID" value="GAH90590.1"/>
    <property type="molecule type" value="Genomic_DNA"/>
</dbReference>
<evidence type="ECO:0000259" key="2">
    <source>
        <dbReference type="Pfam" id="PF00346"/>
    </source>
</evidence>
<dbReference type="Gene3D" id="1.10.645.10">
    <property type="entry name" value="Cytochrome-c3 Hydrogenase, chain B"/>
    <property type="match status" value="1"/>
</dbReference>
<dbReference type="InterPro" id="IPR052197">
    <property type="entry name" value="ComplexI_49kDa-like"/>
</dbReference>
<dbReference type="PANTHER" id="PTHR43485">
    <property type="entry name" value="HYDROGENASE-4 COMPONENT G"/>
    <property type="match status" value="1"/>
</dbReference>
<keyword evidence="1" id="KW-0560">Oxidoreductase</keyword>
<feature type="domain" description="NADH-quinone oxidoreductase subunit D" evidence="2">
    <location>
        <begin position="125"/>
        <end position="377"/>
    </location>
</feature>
<dbReference type="GO" id="GO:0016151">
    <property type="term" value="F:nickel cation binding"/>
    <property type="evidence" value="ECO:0007669"/>
    <property type="project" value="InterPro"/>
</dbReference>
<sequence>MKNEEMETTYTIPVGPIHPALKEPIRLDLKVDGEEIVDVDVVVGQVHRGIEWLGMNRNNPIQNIYLAERVCGICNISHPFAYIMAVEQAAGISPPERAEYIRVIIAEMERIHSHLLWAGVAAHEIGFDSVFYLVWRIREKIMDLMEYLTGNRVTKAMFQIGGVRRDITEEQFPRIRKSLNYYQTIFNQLKTVFLDDRTIRMRTKNVGILKTEDALKLLACGPTGRASGVTKDVRQDQAYGAYADMDIKAITPDVLTGTVVGDIYDRIVVRLLEVKQSIEIIERCLEEMPPGAILAEPKMAKVLKTLKKAEGEGVGRHEAPRGECIHYVRLESGKETLSTWKIRAPTYVNLMAVPTMLKGAQLADVPIVFASIDPCISC</sequence>
<dbReference type="InterPro" id="IPR001501">
    <property type="entry name" value="Ni-dep_hyd_lsu"/>
</dbReference>
<dbReference type="AlphaFoldDB" id="X1KAD1"/>
<evidence type="ECO:0000256" key="1">
    <source>
        <dbReference type="ARBA" id="ARBA00023002"/>
    </source>
</evidence>
<dbReference type="GO" id="GO:0048038">
    <property type="term" value="F:quinone binding"/>
    <property type="evidence" value="ECO:0007669"/>
    <property type="project" value="InterPro"/>
</dbReference>